<gene>
    <name evidence="3" type="ORF">SAMN05421844_103250</name>
</gene>
<dbReference type="SUPFAM" id="SSF54373">
    <property type="entry name" value="FAD-linked reductases, C-terminal domain"/>
    <property type="match status" value="1"/>
</dbReference>
<dbReference type="Gene3D" id="3.30.9.10">
    <property type="entry name" value="D-Amino Acid Oxidase, subunit A, domain 2"/>
    <property type="match status" value="1"/>
</dbReference>
<keyword evidence="1" id="KW-0560">Oxidoreductase</keyword>
<feature type="domain" description="FAD dependent oxidoreductase" evidence="2">
    <location>
        <begin position="7"/>
        <end position="394"/>
    </location>
</feature>
<dbReference type="Gene3D" id="3.50.50.60">
    <property type="entry name" value="FAD/NAD(P)-binding domain"/>
    <property type="match status" value="2"/>
</dbReference>
<comment type="caution">
    <text evidence="3">The sequence shown here is derived from an EMBL/GenBank/DDBJ whole genome shotgun (WGS) entry which is preliminary data.</text>
</comment>
<protein>
    <submittedName>
        <fullName evidence="3">D-amino-acid dehydrogenase</fullName>
    </submittedName>
</protein>
<evidence type="ECO:0000256" key="1">
    <source>
        <dbReference type="ARBA" id="ARBA00023002"/>
    </source>
</evidence>
<organism evidence="3 4">
    <name type="scientific">Bosea robiniae</name>
    <dbReference type="NCBI Taxonomy" id="1036780"/>
    <lineage>
        <taxon>Bacteria</taxon>
        <taxon>Pseudomonadati</taxon>
        <taxon>Pseudomonadota</taxon>
        <taxon>Alphaproteobacteria</taxon>
        <taxon>Hyphomicrobiales</taxon>
        <taxon>Boseaceae</taxon>
        <taxon>Bosea</taxon>
    </lineage>
</organism>
<dbReference type="RefSeq" id="WP_091856867.1">
    <property type="nucleotide sequence ID" value="NZ_FNBZ01000003.1"/>
</dbReference>
<dbReference type="PANTHER" id="PTHR13847">
    <property type="entry name" value="SARCOSINE DEHYDROGENASE-RELATED"/>
    <property type="match status" value="1"/>
</dbReference>
<dbReference type="EMBL" id="FNBZ01000003">
    <property type="protein sequence ID" value="SDG22661.1"/>
    <property type="molecule type" value="Genomic_DNA"/>
</dbReference>
<evidence type="ECO:0000313" key="3">
    <source>
        <dbReference type="EMBL" id="SDG22661.1"/>
    </source>
</evidence>
<dbReference type="Pfam" id="PF01266">
    <property type="entry name" value="DAO"/>
    <property type="match status" value="1"/>
</dbReference>
<sequence length="413" mass="44916">MQLRDETVVVGAGVVGMAIAVRLARAGTQVVVLDPLPPGGRASFGNAGIISPATVMPMSGPGVLRKVPGWMSDPLGPLFVSPRHFPRALPWLLRYIMAGRPARVRGIAAAMHYLHRDCVADWEHLLGSEFVARNMRFHGGLQLWSGPGNAKAAALGAEIRKRYGIEAEALSGDRLRELVPDVTPAMKTGLLVRGGGYTLDPAEISAHLVEEFMRLGGRIVQRSVERIHREAPGRILLATNLHPIECRRVVVAAGIWSGRLLAPLGIRIPLEAERGYHATLPNHNVRLEHSIGFKDRGFSVTPMRQGLRVAGTVEFSGLDTPPDMRRAQKLVKHAAELFPGIKHDEPLLWSGFRPSLPDSLPVIGPATADGDVVMAFGHSHYGMSGAPGTARVVDDILHGRHREEHAMFSHHRF</sequence>
<dbReference type="SUPFAM" id="SSF51905">
    <property type="entry name" value="FAD/NAD(P)-binding domain"/>
    <property type="match status" value="1"/>
</dbReference>
<evidence type="ECO:0000313" key="4">
    <source>
        <dbReference type="Proteomes" id="UP000199468"/>
    </source>
</evidence>
<accession>A0ABY0NVN6</accession>
<keyword evidence="4" id="KW-1185">Reference proteome</keyword>
<dbReference type="Proteomes" id="UP000199468">
    <property type="component" value="Unassembled WGS sequence"/>
</dbReference>
<proteinExistence type="predicted"/>
<name>A0ABY0NVN6_9HYPH</name>
<reference evidence="3 4" key="1">
    <citation type="submission" date="2016-10" db="EMBL/GenBank/DDBJ databases">
        <authorList>
            <person name="Varghese N."/>
            <person name="Submissions S."/>
        </authorList>
    </citation>
    <scope>NUCLEOTIDE SEQUENCE [LARGE SCALE GENOMIC DNA]</scope>
    <source>
        <strain evidence="3 4">DSM 26672</strain>
    </source>
</reference>
<dbReference type="InterPro" id="IPR006076">
    <property type="entry name" value="FAD-dep_OxRdtase"/>
</dbReference>
<evidence type="ECO:0000259" key="2">
    <source>
        <dbReference type="Pfam" id="PF01266"/>
    </source>
</evidence>
<dbReference type="PANTHER" id="PTHR13847:SF289">
    <property type="entry name" value="GLYCINE OXIDASE"/>
    <property type="match status" value="1"/>
</dbReference>
<dbReference type="InterPro" id="IPR036188">
    <property type="entry name" value="FAD/NAD-bd_sf"/>
</dbReference>